<evidence type="ECO:0000313" key="1">
    <source>
        <dbReference type="EMBL" id="VDM91753.1"/>
    </source>
</evidence>
<dbReference type="OMA" id="XLEIDIE"/>
<gene>
    <name evidence="1" type="ORF">NLS_LOCUS9457</name>
</gene>
<proteinExistence type="predicted"/>
<name>A0A3P7JL73_LITSI</name>
<accession>A0A3P7JL73</accession>
<organism evidence="1 2">
    <name type="scientific">Litomosoides sigmodontis</name>
    <name type="common">Filarial nematode worm</name>
    <dbReference type="NCBI Taxonomy" id="42156"/>
    <lineage>
        <taxon>Eukaryota</taxon>
        <taxon>Metazoa</taxon>
        <taxon>Ecdysozoa</taxon>
        <taxon>Nematoda</taxon>
        <taxon>Chromadorea</taxon>
        <taxon>Rhabditida</taxon>
        <taxon>Spirurina</taxon>
        <taxon>Spiruromorpha</taxon>
        <taxon>Filarioidea</taxon>
        <taxon>Onchocercidae</taxon>
        <taxon>Litomosoides</taxon>
    </lineage>
</organism>
<dbReference type="Proteomes" id="UP000277928">
    <property type="component" value="Unassembled WGS sequence"/>
</dbReference>
<protein>
    <submittedName>
        <fullName evidence="1">Uncharacterized protein</fullName>
    </submittedName>
</protein>
<reference evidence="1 2" key="1">
    <citation type="submission" date="2018-08" db="EMBL/GenBank/DDBJ databases">
        <authorList>
            <person name="Laetsch R D."/>
            <person name="Stevens L."/>
            <person name="Kumar S."/>
            <person name="Blaxter L. M."/>
        </authorList>
    </citation>
    <scope>NUCLEOTIDE SEQUENCE [LARGE SCALE GENOMIC DNA]</scope>
</reference>
<sequence>MSLKDYKLKQKNSRIEREKSLENEIEEMRKACTLEKYMSQVPEFISGTRKPLPSWKRSMLAQKIANEDMRRQEENLRVKNLQFVTVIPLQRKYEEKFHEWKSQRYPIRHKSKS</sequence>
<dbReference type="AlphaFoldDB" id="A0A3P7JL73"/>
<evidence type="ECO:0000313" key="2">
    <source>
        <dbReference type="Proteomes" id="UP000277928"/>
    </source>
</evidence>
<keyword evidence="2" id="KW-1185">Reference proteome</keyword>
<dbReference type="EMBL" id="UYRX01001612">
    <property type="protein sequence ID" value="VDM91753.1"/>
    <property type="molecule type" value="Genomic_DNA"/>
</dbReference>
<dbReference type="OrthoDB" id="5862617at2759"/>